<protein>
    <submittedName>
        <fullName evidence="2">Uncharacterized protein</fullName>
    </submittedName>
</protein>
<accession>A0A0A1YEE4</accession>
<evidence type="ECO:0000256" key="1">
    <source>
        <dbReference type="SAM" id="MobiDB-lite"/>
    </source>
</evidence>
<dbReference type="EMBL" id="AWSQ01000007">
    <property type="protein sequence ID" value="KFX68200.1"/>
    <property type="molecule type" value="Genomic_DNA"/>
</dbReference>
<comment type="caution">
    <text evidence="2">The sequence shown here is derived from an EMBL/GenBank/DDBJ whole genome shotgun (WGS) entry which is preliminary data.</text>
</comment>
<evidence type="ECO:0000313" key="2">
    <source>
        <dbReference type="EMBL" id="KFX68200.1"/>
    </source>
</evidence>
<dbReference type="OrthoDB" id="6890363at2"/>
<gene>
    <name evidence="2" type="ORF">TMS3_0120180</name>
</gene>
<dbReference type="RefSeq" id="WP_025167007.1">
    <property type="nucleotide sequence ID" value="NZ_AWSQ01000007.1"/>
</dbReference>
<proteinExistence type="predicted"/>
<feature type="region of interest" description="Disordered" evidence="1">
    <location>
        <begin position="1"/>
        <end position="22"/>
    </location>
</feature>
<keyword evidence="3" id="KW-1185">Reference proteome</keyword>
<name>A0A0A1YEE4_9PSED</name>
<sequence>MSPLEHQIQSLRSEQQLRQSSEQSHEAIKDCKFIHARFQDIANSLKAKKHVTEVLKALPQDAPEAMQLSAETQQQCNKAITTLNVFAAVWQQKKSAALQDDALDNAHAVLEDLDSQLEKKVWSCWKAWTTQLDNSCRVEQVLLDTQRGIPGVDQFYTEYVALRAKLMAGTKILPENVWVIQDLAKLAENMRQVHEQMVFDLPVDVSNFFKYLNQSGNRAQAPLSMLTLETLQWLMENEQLGQYTVNRKLY</sequence>
<evidence type="ECO:0000313" key="3">
    <source>
        <dbReference type="Proteomes" id="UP000030063"/>
    </source>
</evidence>
<reference evidence="2 3" key="1">
    <citation type="journal article" date="2014" name="Genome Announc.">
        <title>Draft Genome Sequence of Petroleum Oil-Degrading Marine Bacterium Pseudomonas taeanensis Strain MS-3, Isolated from a Crude Oil-Contaminated Seashore.</title>
        <authorList>
            <person name="Lee S.Y."/>
            <person name="Kim S.H."/>
            <person name="Lee D.G."/>
            <person name="Shin S."/>
            <person name="Yun S.H."/>
            <person name="Choi C.W."/>
            <person name="Chung Y.H."/>
            <person name="Choi J.S."/>
            <person name="Kahng H.Y."/>
            <person name="Kim S.I."/>
        </authorList>
    </citation>
    <scope>NUCLEOTIDE SEQUENCE [LARGE SCALE GENOMIC DNA]</scope>
    <source>
        <strain evidence="2 3">MS-3</strain>
    </source>
</reference>
<dbReference type="AlphaFoldDB" id="A0A0A1YEE4"/>
<dbReference type="Proteomes" id="UP000030063">
    <property type="component" value="Unassembled WGS sequence"/>
</dbReference>
<dbReference type="eggNOG" id="ENOG5033G4D">
    <property type="taxonomic scope" value="Bacteria"/>
</dbReference>
<organism evidence="2 3">
    <name type="scientific">Pseudomonas taeanensis MS-3</name>
    <dbReference type="NCBI Taxonomy" id="1395571"/>
    <lineage>
        <taxon>Bacteria</taxon>
        <taxon>Pseudomonadati</taxon>
        <taxon>Pseudomonadota</taxon>
        <taxon>Gammaproteobacteria</taxon>
        <taxon>Pseudomonadales</taxon>
        <taxon>Pseudomonadaceae</taxon>
        <taxon>Pseudomonas</taxon>
    </lineage>
</organism>
<feature type="compositionally biased region" description="Low complexity" evidence="1">
    <location>
        <begin position="9"/>
        <end position="22"/>
    </location>
</feature>